<sequence length="110" mass="12205">MDPHTHIDADLHAEVGRRSMLASTFGLAADLPSHATTGCELRVPYATTSTDPAKVTCLPCREFAHRRYLELADYVRRVAATPGMSPEFLAQSGRAAEQYRELARRFRQSG</sequence>
<dbReference type="Proteomes" id="UP000294901">
    <property type="component" value="Unassembled WGS sequence"/>
</dbReference>
<name>A0A4R6JCJ6_9ACTN</name>
<protein>
    <submittedName>
        <fullName evidence="1">Uncharacterized protein</fullName>
    </submittedName>
</protein>
<evidence type="ECO:0000313" key="1">
    <source>
        <dbReference type="EMBL" id="TDO32266.1"/>
    </source>
</evidence>
<comment type="caution">
    <text evidence="1">The sequence shown here is derived from an EMBL/GenBank/DDBJ whole genome shotgun (WGS) entry which is preliminary data.</text>
</comment>
<keyword evidence="2" id="KW-1185">Reference proteome</keyword>
<dbReference type="OrthoDB" id="3626727at2"/>
<gene>
    <name evidence="1" type="ORF">C8E87_7722</name>
</gene>
<dbReference type="EMBL" id="SNWR01000002">
    <property type="protein sequence ID" value="TDO32266.1"/>
    <property type="molecule type" value="Genomic_DNA"/>
</dbReference>
<reference evidence="1 2" key="1">
    <citation type="submission" date="2019-03" db="EMBL/GenBank/DDBJ databases">
        <title>Sequencing the genomes of 1000 actinobacteria strains.</title>
        <authorList>
            <person name="Klenk H.-P."/>
        </authorList>
    </citation>
    <scope>NUCLEOTIDE SEQUENCE [LARGE SCALE GENOMIC DNA]</scope>
    <source>
        <strain evidence="1 2">DSM 43805</strain>
    </source>
</reference>
<accession>A0A4R6JCJ6</accession>
<dbReference type="RefSeq" id="WP_133878253.1">
    <property type="nucleotide sequence ID" value="NZ_BOMD01000039.1"/>
</dbReference>
<evidence type="ECO:0000313" key="2">
    <source>
        <dbReference type="Proteomes" id="UP000294901"/>
    </source>
</evidence>
<proteinExistence type="predicted"/>
<organism evidence="1 2">
    <name type="scientific">Paractinoplanes brasiliensis</name>
    <dbReference type="NCBI Taxonomy" id="52695"/>
    <lineage>
        <taxon>Bacteria</taxon>
        <taxon>Bacillati</taxon>
        <taxon>Actinomycetota</taxon>
        <taxon>Actinomycetes</taxon>
        <taxon>Micromonosporales</taxon>
        <taxon>Micromonosporaceae</taxon>
        <taxon>Paractinoplanes</taxon>
    </lineage>
</organism>
<dbReference type="AlphaFoldDB" id="A0A4R6JCJ6"/>